<dbReference type="GO" id="GO:0005765">
    <property type="term" value="C:lysosomal membrane"/>
    <property type="evidence" value="ECO:0007669"/>
    <property type="project" value="UniProtKB-SubCell"/>
</dbReference>
<comment type="subcellular location">
    <subcellularLocation>
        <location evidence="1">Endomembrane system</location>
        <topology evidence="1">Multi-pass membrane protein</topology>
    </subcellularLocation>
    <subcellularLocation>
        <location evidence="5">Lysosome membrane</location>
        <topology evidence="5">Multi-pass membrane protein</topology>
    </subcellularLocation>
</comment>
<proteinExistence type="inferred from homology"/>
<evidence type="ECO:0000256" key="4">
    <source>
        <dbReference type="ARBA" id="ARBA00023136"/>
    </source>
</evidence>
<dbReference type="Pfam" id="PF02487">
    <property type="entry name" value="CLN3"/>
    <property type="match status" value="1"/>
</dbReference>
<feature type="transmembrane region" description="Helical" evidence="5">
    <location>
        <begin position="69"/>
        <end position="88"/>
    </location>
</feature>
<organism evidence="6 7">
    <name type="scientific">Acrobeloides nanus</name>
    <dbReference type="NCBI Taxonomy" id="290746"/>
    <lineage>
        <taxon>Eukaryota</taxon>
        <taxon>Metazoa</taxon>
        <taxon>Ecdysozoa</taxon>
        <taxon>Nematoda</taxon>
        <taxon>Chromadorea</taxon>
        <taxon>Rhabditida</taxon>
        <taxon>Tylenchina</taxon>
        <taxon>Cephalobomorpha</taxon>
        <taxon>Cephaloboidea</taxon>
        <taxon>Cephalobidae</taxon>
        <taxon>Acrobeloides</taxon>
    </lineage>
</organism>
<evidence type="ECO:0000256" key="2">
    <source>
        <dbReference type="ARBA" id="ARBA00022692"/>
    </source>
</evidence>
<dbReference type="PANTHER" id="PTHR10981">
    <property type="entry name" value="BATTENIN"/>
    <property type="match status" value="1"/>
</dbReference>
<evidence type="ECO:0000256" key="1">
    <source>
        <dbReference type="ARBA" id="ARBA00004127"/>
    </source>
</evidence>
<feature type="transmembrane region" description="Helical" evidence="5">
    <location>
        <begin position="12"/>
        <end position="32"/>
    </location>
</feature>
<dbReference type="Proteomes" id="UP000887540">
    <property type="component" value="Unplaced"/>
</dbReference>
<comment type="similarity">
    <text evidence="5">Belongs to the battenin family.</text>
</comment>
<evidence type="ECO:0000256" key="5">
    <source>
        <dbReference type="RuleBase" id="RU361113"/>
    </source>
</evidence>
<keyword evidence="6" id="KW-1185">Reference proteome</keyword>
<keyword evidence="3 5" id="KW-1133">Transmembrane helix</keyword>
<dbReference type="GO" id="GO:0051453">
    <property type="term" value="P:regulation of intracellular pH"/>
    <property type="evidence" value="ECO:0007669"/>
    <property type="project" value="TreeGrafter"/>
</dbReference>
<dbReference type="WBParaSite" id="ACRNAN_scaffold12479.g28938.t1">
    <property type="protein sequence ID" value="ACRNAN_scaffold12479.g28938.t1"/>
    <property type="gene ID" value="ACRNAN_scaffold12479.g28938"/>
</dbReference>
<dbReference type="GO" id="GO:0007040">
    <property type="term" value="P:lysosome organization"/>
    <property type="evidence" value="ECO:0007669"/>
    <property type="project" value="TreeGrafter"/>
</dbReference>
<evidence type="ECO:0000313" key="6">
    <source>
        <dbReference type="Proteomes" id="UP000887540"/>
    </source>
</evidence>
<evidence type="ECO:0000256" key="3">
    <source>
        <dbReference type="ARBA" id="ARBA00022989"/>
    </source>
</evidence>
<keyword evidence="2 5" id="KW-0812">Transmembrane</keyword>
<protein>
    <recommendedName>
        <fullName evidence="5">Battenin</fullName>
    </recommendedName>
</protein>
<dbReference type="AlphaFoldDB" id="A0A914CPH9"/>
<name>A0A914CPH9_9BILA</name>
<keyword evidence="5" id="KW-0458">Lysosome</keyword>
<accession>A0A914CPH9</accession>
<dbReference type="InterPro" id="IPR003492">
    <property type="entry name" value="Battenin_disease_Cln3"/>
</dbReference>
<dbReference type="PRINTS" id="PR01315">
    <property type="entry name" value="BATTENIN"/>
</dbReference>
<evidence type="ECO:0000313" key="7">
    <source>
        <dbReference type="WBParaSite" id="ACRNAN_scaffold12479.g28938.t1"/>
    </source>
</evidence>
<sequence length="93" mass="10470">MKATTIENVKNIMSFWIFGLCMKYGFVIMLCASEDILNKFEGKNVENNGDQCKANPSSRQCNPLSTGTILLANMLPSVIINLTFPFFLDRIPF</sequence>
<reference evidence="7" key="1">
    <citation type="submission" date="2022-11" db="UniProtKB">
        <authorList>
            <consortium name="WormBaseParasite"/>
        </authorList>
    </citation>
    <scope>IDENTIFICATION</scope>
</reference>
<dbReference type="PANTHER" id="PTHR10981:SF8">
    <property type="entry name" value="BATTENIN"/>
    <property type="match status" value="1"/>
</dbReference>
<dbReference type="GO" id="GO:0012505">
    <property type="term" value="C:endomembrane system"/>
    <property type="evidence" value="ECO:0007669"/>
    <property type="project" value="UniProtKB-SubCell"/>
</dbReference>
<keyword evidence="4 5" id="KW-0472">Membrane</keyword>
<comment type="caution">
    <text evidence="5">Lacks conserved residue(s) required for the propagation of feature annotation.</text>
</comment>